<evidence type="ECO:0000256" key="1">
    <source>
        <dbReference type="ARBA" id="ARBA00004141"/>
    </source>
</evidence>
<evidence type="ECO:0000256" key="2">
    <source>
        <dbReference type="ARBA" id="ARBA00004760"/>
    </source>
</evidence>
<feature type="transmembrane region" description="Helical" evidence="15">
    <location>
        <begin position="12"/>
        <end position="35"/>
    </location>
</feature>
<feature type="transmembrane region" description="Helical" evidence="15">
    <location>
        <begin position="346"/>
        <end position="366"/>
    </location>
</feature>
<evidence type="ECO:0000256" key="6">
    <source>
        <dbReference type="ARBA" id="ARBA00019988"/>
    </source>
</evidence>
<keyword evidence="8" id="KW-0808">Transferase</keyword>
<comment type="caution">
    <text evidence="16">The sequence shown here is derived from an EMBL/GenBank/DDBJ whole genome shotgun (WGS) entry which is preliminary data.</text>
</comment>
<dbReference type="Pfam" id="PF13506">
    <property type="entry name" value="Glyco_transf_21"/>
    <property type="match status" value="1"/>
</dbReference>
<evidence type="ECO:0000256" key="15">
    <source>
        <dbReference type="SAM" id="Phobius"/>
    </source>
</evidence>
<reference evidence="16 17" key="1">
    <citation type="submission" date="2019-02" db="EMBL/GenBank/DDBJ databases">
        <title>Genome sequencing of the rare red list fungi Antrodiella citrinella (Flaviporus citrinellus).</title>
        <authorList>
            <person name="Buettner E."/>
            <person name="Kellner H."/>
        </authorList>
    </citation>
    <scope>NUCLEOTIDE SEQUENCE [LARGE SCALE GENOMIC DNA]</scope>
    <source>
        <strain evidence="16 17">DSM 108506</strain>
    </source>
</reference>
<evidence type="ECO:0000256" key="13">
    <source>
        <dbReference type="ARBA" id="ARBA00031543"/>
    </source>
</evidence>
<evidence type="ECO:0000313" key="16">
    <source>
        <dbReference type="EMBL" id="THH33406.1"/>
    </source>
</evidence>
<gene>
    <name evidence="16" type="ORF">EUX98_g735</name>
</gene>
<dbReference type="OrthoDB" id="1483400at2759"/>
<keyword evidence="9 15" id="KW-0812">Transmembrane</keyword>
<comment type="pathway">
    <text evidence="2">Lipid metabolism; sphingolipid metabolism.</text>
</comment>
<protein>
    <recommendedName>
        <fullName evidence="6">Ceramide glucosyltransferase</fullName>
        <ecNumber evidence="5">2.4.1.80</ecNumber>
    </recommendedName>
    <alternativeName>
        <fullName evidence="13">Glucosylceramide synthase</fullName>
    </alternativeName>
    <alternativeName>
        <fullName evidence="14">UDP-glucose ceramide glucosyltransferase</fullName>
    </alternativeName>
    <alternativeName>
        <fullName evidence="12">UDP-glucose:N-acylsphingosine D-glucosyltransferase</fullName>
    </alternativeName>
</protein>
<keyword evidence="17" id="KW-1185">Reference proteome</keyword>
<dbReference type="AlphaFoldDB" id="A0A4S4N339"/>
<feature type="transmembrane region" description="Helical" evidence="15">
    <location>
        <begin position="386"/>
        <end position="408"/>
    </location>
</feature>
<evidence type="ECO:0000256" key="3">
    <source>
        <dbReference type="ARBA" id="ARBA00004991"/>
    </source>
</evidence>
<comment type="similarity">
    <text evidence="4">Belongs to the glycosyltransferase 2 family.</text>
</comment>
<dbReference type="PANTHER" id="PTHR12726">
    <property type="entry name" value="CERAMIDE GLUCOSYLTRANSFERASE"/>
    <property type="match status" value="1"/>
</dbReference>
<dbReference type="CDD" id="cd02520">
    <property type="entry name" value="Glucosylceramide_synthase"/>
    <property type="match status" value="1"/>
</dbReference>
<name>A0A4S4N339_9APHY</name>
<evidence type="ECO:0000256" key="9">
    <source>
        <dbReference type="ARBA" id="ARBA00022692"/>
    </source>
</evidence>
<comment type="subcellular location">
    <subcellularLocation>
        <location evidence="1">Membrane</location>
        <topology evidence="1">Multi-pass membrane protein</topology>
    </subcellularLocation>
</comment>
<organism evidence="16 17">
    <name type="scientific">Antrodiella citrinella</name>
    <dbReference type="NCBI Taxonomy" id="2447956"/>
    <lineage>
        <taxon>Eukaryota</taxon>
        <taxon>Fungi</taxon>
        <taxon>Dikarya</taxon>
        <taxon>Basidiomycota</taxon>
        <taxon>Agaricomycotina</taxon>
        <taxon>Agaricomycetes</taxon>
        <taxon>Polyporales</taxon>
        <taxon>Steccherinaceae</taxon>
        <taxon>Antrodiella</taxon>
    </lineage>
</organism>
<keyword evidence="7" id="KW-0328">Glycosyltransferase</keyword>
<dbReference type="EC" id="2.4.1.80" evidence="5"/>
<dbReference type="GO" id="GO:0016020">
    <property type="term" value="C:membrane"/>
    <property type="evidence" value="ECO:0007669"/>
    <property type="project" value="UniProtKB-SubCell"/>
</dbReference>
<dbReference type="GO" id="GO:0008120">
    <property type="term" value="F:ceramide glucosyltransferase activity"/>
    <property type="evidence" value="ECO:0007669"/>
    <property type="project" value="UniProtKB-EC"/>
</dbReference>
<evidence type="ECO:0000256" key="10">
    <source>
        <dbReference type="ARBA" id="ARBA00022989"/>
    </source>
</evidence>
<dbReference type="InterPro" id="IPR029044">
    <property type="entry name" value="Nucleotide-diphossugar_trans"/>
</dbReference>
<dbReference type="Proteomes" id="UP000308730">
    <property type="component" value="Unassembled WGS sequence"/>
</dbReference>
<keyword evidence="11 15" id="KW-0472">Membrane</keyword>
<proteinExistence type="inferred from homology"/>
<dbReference type="EMBL" id="SGPM01000006">
    <property type="protein sequence ID" value="THH33406.1"/>
    <property type="molecule type" value="Genomic_DNA"/>
</dbReference>
<evidence type="ECO:0000256" key="7">
    <source>
        <dbReference type="ARBA" id="ARBA00022676"/>
    </source>
</evidence>
<evidence type="ECO:0000256" key="5">
    <source>
        <dbReference type="ARBA" id="ARBA00012699"/>
    </source>
</evidence>
<evidence type="ECO:0000313" key="17">
    <source>
        <dbReference type="Proteomes" id="UP000308730"/>
    </source>
</evidence>
<evidence type="ECO:0000256" key="12">
    <source>
        <dbReference type="ARBA" id="ARBA00031017"/>
    </source>
</evidence>
<sequence>MTDSDETISSTLPLVLAIVCLVWYIILWSLGILGCRTARRRYLSRPRSPLSSADPSSVPGVSILRPLKGLDANLYENLESTFKQEYPNFEIFLCVENEHDQALNVVRDLVAKYPRVNAHIMIGAEPVGANPKINNLIRAYRQAANDILWVLDSNVMVAPGTMARSVDILEPPPRITASQRRRVALVHHVPLAFATEHTIGSRVEEAFLNTNHAKMYLAINATGIDSCVVGKSNLYRKSDLERVDGTLKPDNASQYSAHGTGLAAFGRFLAEDNMIGLALWHELDLRHDLSCDVAQNSIGSMSFYDYILRRIRWLRVRRHMSLAATIVEPFSESVLIGVLTSVSLHYLFGVPFWFFLPIHFLVWYAVDMDVYSSLAGRPVAFQTGWMQFLGAWIIRECLAFPIWLYAVWGSKIVWRGKEYTVTRNGEVKLTRKGSSGNVTNTRKCLNVNLAQ</sequence>
<accession>A0A4S4N339</accession>
<dbReference type="UniPathway" id="UPA00222"/>
<dbReference type="GO" id="GO:0006679">
    <property type="term" value="P:glucosylceramide biosynthetic process"/>
    <property type="evidence" value="ECO:0007669"/>
    <property type="project" value="TreeGrafter"/>
</dbReference>
<keyword evidence="10 15" id="KW-1133">Transmembrane helix</keyword>
<evidence type="ECO:0000256" key="4">
    <source>
        <dbReference type="ARBA" id="ARBA00006739"/>
    </source>
</evidence>
<dbReference type="SUPFAM" id="SSF53448">
    <property type="entry name" value="Nucleotide-diphospho-sugar transferases"/>
    <property type="match status" value="1"/>
</dbReference>
<dbReference type="PANTHER" id="PTHR12726:SF0">
    <property type="entry name" value="CERAMIDE GLUCOSYLTRANSFERASE"/>
    <property type="match status" value="1"/>
</dbReference>
<evidence type="ECO:0000256" key="14">
    <source>
        <dbReference type="ARBA" id="ARBA00032575"/>
    </source>
</evidence>
<dbReference type="InterPro" id="IPR025993">
    <property type="entry name" value="Ceramide_glucosylTrfase"/>
</dbReference>
<evidence type="ECO:0000256" key="8">
    <source>
        <dbReference type="ARBA" id="ARBA00022679"/>
    </source>
</evidence>
<dbReference type="Gene3D" id="3.90.550.10">
    <property type="entry name" value="Spore Coat Polysaccharide Biosynthesis Protein SpsA, Chain A"/>
    <property type="match status" value="1"/>
</dbReference>
<comment type="pathway">
    <text evidence="3">Sphingolipid metabolism.</text>
</comment>
<evidence type="ECO:0000256" key="11">
    <source>
        <dbReference type="ARBA" id="ARBA00023136"/>
    </source>
</evidence>